<evidence type="ECO:0000256" key="5">
    <source>
        <dbReference type="ARBA" id="ARBA00022840"/>
    </source>
</evidence>
<dbReference type="PROSITE" id="PS00211">
    <property type="entry name" value="ABC_TRANSPORTER_1"/>
    <property type="match status" value="1"/>
</dbReference>
<keyword evidence="4" id="KW-0547">Nucleotide-binding</keyword>
<dbReference type="InterPro" id="IPR027417">
    <property type="entry name" value="P-loop_NTPase"/>
</dbReference>
<evidence type="ECO:0000259" key="6">
    <source>
        <dbReference type="PROSITE" id="PS50893"/>
    </source>
</evidence>
<proteinExistence type="predicted"/>
<dbReference type="SUPFAM" id="SSF52540">
    <property type="entry name" value="P-loop containing nucleoside triphosphate hydrolases"/>
    <property type="match status" value="2"/>
</dbReference>
<feature type="domain" description="ABC transporter" evidence="6">
    <location>
        <begin position="36"/>
        <end position="271"/>
    </location>
</feature>
<keyword evidence="2" id="KW-0762">Sugar transport</keyword>
<evidence type="ECO:0000313" key="8">
    <source>
        <dbReference type="Proteomes" id="UP000027463"/>
    </source>
</evidence>
<dbReference type="CDD" id="cd03215">
    <property type="entry name" value="ABC_Carb_Monos_II"/>
    <property type="match status" value="1"/>
</dbReference>
<dbReference type="GO" id="GO:0005524">
    <property type="term" value="F:ATP binding"/>
    <property type="evidence" value="ECO:0007669"/>
    <property type="project" value="UniProtKB-KW"/>
</dbReference>
<dbReference type="Gene3D" id="3.40.50.300">
    <property type="entry name" value="P-loop containing nucleotide triphosphate hydrolases"/>
    <property type="match status" value="2"/>
</dbReference>
<dbReference type="InterPro" id="IPR003593">
    <property type="entry name" value="AAA+_ATPase"/>
</dbReference>
<evidence type="ECO:0000256" key="4">
    <source>
        <dbReference type="ARBA" id="ARBA00022741"/>
    </source>
</evidence>
<dbReference type="SMART" id="SM00382">
    <property type="entry name" value="AAA"/>
    <property type="match status" value="2"/>
</dbReference>
<dbReference type="PANTHER" id="PTHR43790:SF9">
    <property type="entry name" value="GALACTOFURANOSE TRANSPORTER ATP-BINDING PROTEIN YTFR"/>
    <property type="match status" value="1"/>
</dbReference>
<dbReference type="PANTHER" id="PTHR43790">
    <property type="entry name" value="CARBOHYDRATE TRANSPORT ATP-BINDING PROTEIN MG119-RELATED"/>
    <property type="match status" value="1"/>
</dbReference>
<name>A0ABR4TKW1_9PROT</name>
<dbReference type="InterPro" id="IPR017871">
    <property type="entry name" value="ABC_transporter-like_CS"/>
</dbReference>
<dbReference type="InterPro" id="IPR003439">
    <property type="entry name" value="ABC_transporter-like_ATP-bd"/>
</dbReference>
<evidence type="ECO:0000256" key="2">
    <source>
        <dbReference type="ARBA" id="ARBA00022597"/>
    </source>
</evidence>
<dbReference type="Proteomes" id="UP000027463">
    <property type="component" value="Unassembled WGS sequence"/>
</dbReference>
<reference evidence="7 8" key="1">
    <citation type="submission" date="2013-07" db="EMBL/GenBank/DDBJ databases">
        <title>Thalassospira permensis NBRC 106175 Genome Sequencing.</title>
        <authorList>
            <person name="Lai Q."/>
            <person name="Shao Z."/>
        </authorList>
    </citation>
    <scope>NUCLEOTIDE SEQUENCE [LARGE SCALE GENOMIC DNA]</scope>
    <source>
        <strain evidence="7 8">NBRC 106175</strain>
    </source>
</reference>
<evidence type="ECO:0000313" key="7">
    <source>
        <dbReference type="EMBL" id="KEO53808.1"/>
    </source>
</evidence>
<dbReference type="Pfam" id="PF00005">
    <property type="entry name" value="ABC_tran"/>
    <property type="match status" value="2"/>
</dbReference>
<accession>A0ABR4TKW1</accession>
<feature type="domain" description="ABC transporter" evidence="6">
    <location>
        <begin position="288"/>
        <end position="526"/>
    </location>
</feature>
<dbReference type="PROSITE" id="PS50893">
    <property type="entry name" value="ABC_TRANSPORTER_2"/>
    <property type="match status" value="2"/>
</dbReference>
<gene>
    <name evidence="7" type="ORF">SMB34_07050</name>
</gene>
<keyword evidence="3" id="KW-0677">Repeat</keyword>
<dbReference type="EMBL" id="AUNC01000034">
    <property type="protein sequence ID" value="KEO53808.1"/>
    <property type="molecule type" value="Genomic_DNA"/>
</dbReference>
<sequence>MSERILVDGKGAFGHIRPANIKGEGLSMSEKTQSVLSVRGAGKFFPGVKALQDVDFDLRSGEIHALLGENGAGKSTLIKVITGVHPRDAGTVLLDGQEIHPNHPGDAQALGISTVYQEVNLVPTLSVAENLMLERQTLKFGFISWKKTESDAKTALETLGLDIDVNRPLGSYSVAIQQLVAIARAVALDARVLILDEPTASLDAEEIRTLFRIMGELRAKGLGIVFVTHFLDQVYAITDRITVLRNGRLVGTFVTKELAQIDLINHMLGRELAEVSSHRHQDESNFTGKGRQIQIKNLGKKRVLEPVTLDLSGGEIVGLAGLLGSGRTELSELIFGAKKADSGLVFLDGEPVMLRSPRHAIRSGFGLCPEDRKQDGIVAELSVRENIMLALQGRRGWLRPIARAEQQKTADEMIRALGIATPDSEKPVGQLSGGNQQKVILARWLVSKPIFLILDEPTRGIDVGAHADIIKLIKELCDEGLALLVASSELEEIVAFADRVAVMRDRQKVSELTGAEITQDRIIEAIAR</sequence>
<keyword evidence="1" id="KW-0813">Transport</keyword>
<evidence type="ECO:0000256" key="1">
    <source>
        <dbReference type="ARBA" id="ARBA00022448"/>
    </source>
</evidence>
<comment type="caution">
    <text evidence="7">The sequence shown here is derived from an EMBL/GenBank/DDBJ whole genome shotgun (WGS) entry which is preliminary data.</text>
</comment>
<keyword evidence="5 7" id="KW-0067">ATP-binding</keyword>
<evidence type="ECO:0000256" key="3">
    <source>
        <dbReference type="ARBA" id="ARBA00022737"/>
    </source>
</evidence>
<organism evidence="7 8">
    <name type="scientific">Thalassospira permensis NBRC 106175</name>
    <dbReference type="NCBI Taxonomy" id="1353532"/>
    <lineage>
        <taxon>Bacteria</taxon>
        <taxon>Pseudomonadati</taxon>
        <taxon>Pseudomonadota</taxon>
        <taxon>Alphaproteobacteria</taxon>
        <taxon>Rhodospirillales</taxon>
        <taxon>Thalassospiraceae</taxon>
        <taxon>Thalassospira</taxon>
    </lineage>
</organism>
<keyword evidence="8" id="KW-1185">Reference proteome</keyword>
<dbReference type="CDD" id="cd03216">
    <property type="entry name" value="ABC_Carb_Monos_I"/>
    <property type="match status" value="1"/>
</dbReference>
<protein>
    <submittedName>
        <fullName evidence="7">Sugar ABC transporter ATP-binding protein</fullName>
    </submittedName>
</protein>
<dbReference type="InterPro" id="IPR050107">
    <property type="entry name" value="ABC_carbohydrate_import_ATPase"/>
</dbReference>